<protein>
    <submittedName>
        <fullName evidence="10">ABC transporter permease</fullName>
    </submittedName>
</protein>
<keyword evidence="3 7" id="KW-0812">Transmembrane</keyword>
<feature type="transmembrane region" description="Helical" evidence="7">
    <location>
        <begin position="722"/>
        <end position="747"/>
    </location>
</feature>
<dbReference type="InterPro" id="IPR025857">
    <property type="entry name" value="MacB_PCD"/>
</dbReference>
<dbReference type="InterPro" id="IPR050250">
    <property type="entry name" value="Macrolide_Exporter_MacB"/>
</dbReference>
<evidence type="ECO:0000256" key="6">
    <source>
        <dbReference type="ARBA" id="ARBA00038076"/>
    </source>
</evidence>
<feature type="domain" description="MacB-like periplasmic core" evidence="9">
    <location>
        <begin position="17"/>
        <end position="237"/>
    </location>
</feature>
<feature type="transmembrane region" description="Helical" evidence="7">
    <location>
        <begin position="319"/>
        <end position="343"/>
    </location>
</feature>
<evidence type="ECO:0000313" key="11">
    <source>
        <dbReference type="Proteomes" id="UP001592528"/>
    </source>
</evidence>
<evidence type="ECO:0000256" key="4">
    <source>
        <dbReference type="ARBA" id="ARBA00022989"/>
    </source>
</evidence>
<dbReference type="RefSeq" id="WP_030249948.1">
    <property type="nucleotide sequence ID" value="NZ_JBHEZZ010000006.1"/>
</dbReference>
<comment type="similarity">
    <text evidence="6">Belongs to the ABC-4 integral membrane protein family.</text>
</comment>
<keyword evidence="4 7" id="KW-1133">Transmembrane helix</keyword>
<evidence type="ECO:0000256" key="2">
    <source>
        <dbReference type="ARBA" id="ARBA00022475"/>
    </source>
</evidence>
<feature type="transmembrane region" description="Helical" evidence="7">
    <location>
        <begin position="363"/>
        <end position="386"/>
    </location>
</feature>
<feature type="domain" description="ABC3 transporter permease C-terminal" evidence="8">
    <location>
        <begin position="726"/>
        <end position="842"/>
    </location>
</feature>
<evidence type="ECO:0000256" key="3">
    <source>
        <dbReference type="ARBA" id="ARBA00022692"/>
    </source>
</evidence>
<proteinExistence type="inferred from homology"/>
<reference evidence="10 11" key="1">
    <citation type="submission" date="2024-09" db="EMBL/GenBank/DDBJ databases">
        <authorList>
            <person name="Lee S.D."/>
        </authorList>
    </citation>
    <scope>NUCLEOTIDE SEQUENCE [LARGE SCALE GENOMIC DNA]</scope>
    <source>
        <strain evidence="10 11">N1-5</strain>
    </source>
</reference>
<organism evidence="10 11">
    <name type="scientific">Streptacidiphilus cavernicola</name>
    <dbReference type="NCBI Taxonomy" id="3342716"/>
    <lineage>
        <taxon>Bacteria</taxon>
        <taxon>Bacillati</taxon>
        <taxon>Actinomycetota</taxon>
        <taxon>Actinomycetes</taxon>
        <taxon>Kitasatosporales</taxon>
        <taxon>Streptomycetaceae</taxon>
        <taxon>Streptacidiphilus</taxon>
    </lineage>
</organism>
<feature type="transmembrane region" description="Helical" evidence="7">
    <location>
        <begin position="774"/>
        <end position="796"/>
    </location>
</feature>
<feature type="transmembrane region" description="Helical" evidence="7">
    <location>
        <begin position="497"/>
        <end position="521"/>
    </location>
</feature>
<feature type="transmembrane region" description="Helical" evidence="7">
    <location>
        <begin position="449"/>
        <end position="476"/>
    </location>
</feature>
<feature type="transmembrane region" description="Helical" evidence="7">
    <location>
        <begin position="418"/>
        <end position="437"/>
    </location>
</feature>
<accession>A0ABV6UM39</accession>
<evidence type="ECO:0000256" key="1">
    <source>
        <dbReference type="ARBA" id="ARBA00004651"/>
    </source>
</evidence>
<dbReference type="PANTHER" id="PTHR30572:SF4">
    <property type="entry name" value="ABC TRANSPORTER PERMEASE YTRF"/>
    <property type="match status" value="1"/>
</dbReference>
<feature type="transmembrane region" description="Helical" evidence="7">
    <location>
        <begin position="274"/>
        <end position="298"/>
    </location>
</feature>
<dbReference type="Proteomes" id="UP001592528">
    <property type="component" value="Unassembled WGS sequence"/>
</dbReference>
<evidence type="ECO:0000313" key="10">
    <source>
        <dbReference type="EMBL" id="MFC1402511.1"/>
    </source>
</evidence>
<evidence type="ECO:0000259" key="9">
    <source>
        <dbReference type="Pfam" id="PF12704"/>
    </source>
</evidence>
<feature type="domain" description="MacB-like periplasmic core" evidence="9">
    <location>
        <begin position="497"/>
        <end position="691"/>
    </location>
</feature>
<sequence length="850" mass="86853">MYRTALRNVLASKGRLLMTMLAVLLGTAFVAGTMVFSDSVGQAFKDSQSSSFDNISVQVHNSAAGSDAKASDNNSSALPLTDATVQRIAALPGAQSARGTVTGFAGLSDPQGNLIGERGNTQGSNWVPGADGRDSTYPMVQGTGPVNSRQIAVDQRTAEKNGFKVGDTVRLAVNGPVMQMTVTGIFTTVDPQVKAGGSLVLFDTATAQQLYLKAGQFTTIQAVAKPGTSEQQLLSEVLPVLPHSGNITAKTGVKLSADSTAAVQAATSGMRTALLAFAGIALFVGIFLISNTFTMLIAQRTRETALMRAIGASRRQITNSVLLEALFVGVFASLGGLLAGIGIGAGLKAFLGSGGNLPAGGLVIAPTTVVATLLTGVVVTVVAALLPSIRASRVPPVAAMSSNDQPATQKSLVVRNSIGAAFFGTGLAAVLYGAHLGGSSGRLPVGAGAGLILIGAFVLTPLLSRPLIALVGPLFARLYGVSGKLAKQNALRNPRRTAATASALTIGLTLISALTVIGASVTDAVTKQVTSGMKADYAVSVMLGEPVSPSALPAIKSTAGVSATSVIDSQYVKADGRDLSVSGFDADSFSRLVAPTMLDGSAGAIGQGAALVDKSTAASHHWSVGGSARFTYPNGSTGTVRIGGIYQDSGLLGPVMMSESVLSPHTTAPYYSAVLVSGTAGASPALEQALKDSTGRNPLVQVQSQQQMVKEFSSQISLLLNVMYGLLGMAVLIAVLGVVNTLAMSVFERKREIGMLRAIGLDRRGIKRMVRLESVAIALFGAVLGVAIGEFLAWAAVQLLKSSLTGLTTAFPAGQLAAYVLAAALVGLGAALWPARRASRLDILDSIKTS</sequence>
<dbReference type="PANTHER" id="PTHR30572">
    <property type="entry name" value="MEMBRANE COMPONENT OF TRANSPORTER-RELATED"/>
    <property type="match status" value="1"/>
</dbReference>
<evidence type="ECO:0000256" key="5">
    <source>
        <dbReference type="ARBA" id="ARBA00023136"/>
    </source>
</evidence>
<feature type="domain" description="ABC3 transporter permease C-terminal" evidence="8">
    <location>
        <begin position="276"/>
        <end position="396"/>
    </location>
</feature>
<evidence type="ECO:0000256" key="7">
    <source>
        <dbReference type="SAM" id="Phobius"/>
    </source>
</evidence>
<dbReference type="EMBL" id="JBHEZZ010000006">
    <property type="protein sequence ID" value="MFC1402511.1"/>
    <property type="molecule type" value="Genomic_DNA"/>
</dbReference>
<feature type="transmembrane region" description="Helical" evidence="7">
    <location>
        <begin position="816"/>
        <end position="835"/>
    </location>
</feature>
<dbReference type="Pfam" id="PF02687">
    <property type="entry name" value="FtsX"/>
    <property type="match status" value="2"/>
</dbReference>
<comment type="subcellular location">
    <subcellularLocation>
        <location evidence="1">Cell membrane</location>
        <topology evidence="1">Multi-pass membrane protein</topology>
    </subcellularLocation>
</comment>
<evidence type="ECO:0000259" key="8">
    <source>
        <dbReference type="Pfam" id="PF02687"/>
    </source>
</evidence>
<name>A0ABV6UM39_9ACTN</name>
<comment type="caution">
    <text evidence="10">The sequence shown here is derived from an EMBL/GenBank/DDBJ whole genome shotgun (WGS) entry which is preliminary data.</text>
</comment>
<gene>
    <name evidence="10" type="ORF">ACEZDJ_14580</name>
</gene>
<keyword evidence="5 7" id="KW-0472">Membrane</keyword>
<keyword evidence="11" id="KW-1185">Reference proteome</keyword>
<dbReference type="Pfam" id="PF12704">
    <property type="entry name" value="MacB_PCD"/>
    <property type="match status" value="2"/>
</dbReference>
<keyword evidence="2" id="KW-1003">Cell membrane</keyword>
<dbReference type="InterPro" id="IPR003838">
    <property type="entry name" value="ABC3_permease_C"/>
</dbReference>